<feature type="region of interest" description="Disordered" evidence="2">
    <location>
        <begin position="1"/>
        <end position="29"/>
    </location>
</feature>
<organism evidence="3">
    <name type="scientific">Kwoniella pini CBS 10737</name>
    <dbReference type="NCBI Taxonomy" id="1296096"/>
    <lineage>
        <taxon>Eukaryota</taxon>
        <taxon>Fungi</taxon>
        <taxon>Dikarya</taxon>
        <taxon>Basidiomycota</taxon>
        <taxon>Agaricomycotina</taxon>
        <taxon>Tremellomycetes</taxon>
        <taxon>Tremellales</taxon>
        <taxon>Cryptococcaceae</taxon>
        <taxon>Kwoniella</taxon>
    </lineage>
</organism>
<dbReference type="KEGG" id="kpin:30172809"/>
<feature type="compositionally biased region" description="Polar residues" evidence="2">
    <location>
        <begin position="194"/>
        <end position="209"/>
    </location>
</feature>
<reference evidence="3" key="3">
    <citation type="submission" date="2016-07" db="EMBL/GenBank/DDBJ databases">
        <title>Evolution of pathogenesis and genome organization in the Tremellales.</title>
        <authorList>
            <person name="Cuomo C."/>
            <person name="Litvintseva A."/>
            <person name="Heitman J."/>
            <person name="Chen Y."/>
            <person name="Sun S."/>
            <person name="Springer D."/>
            <person name="Dromer F."/>
            <person name="Young S."/>
            <person name="Zeng Q."/>
            <person name="Chapman S."/>
            <person name="Gujja S."/>
            <person name="Saif S."/>
            <person name="Birren B."/>
        </authorList>
    </citation>
    <scope>NUCLEOTIDE SEQUENCE</scope>
    <source>
        <strain evidence="3">CBS 10737</strain>
    </source>
</reference>
<keyword evidence="1" id="KW-0175">Coiled coil</keyword>
<accession>A0A1B9I2Z3</accession>
<protein>
    <recommendedName>
        <fullName evidence="6">Peroxin domain-containing protein</fullName>
    </recommendedName>
</protein>
<dbReference type="EMBL" id="KI894011">
    <property type="protein sequence ID" value="OCF49909.1"/>
    <property type="molecule type" value="Genomic_DNA"/>
</dbReference>
<feature type="coiled-coil region" evidence="1">
    <location>
        <begin position="296"/>
        <end position="323"/>
    </location>
</feature>
<reference evidence="4" key="4">
    <citation type="submission" date="2024-02" db="EMBL/GenBank/DDBJ databases">
        <title>Comparative genomics of Cryptococcus and Kwoniella reveals pathogenesis evolution and contrasting modes of karyotype evolution via chromosome fusion or intercentromeric recombination.</title>
        <authorList>
            <person name="Coelho M.A."/>
            <person name="David-Palma M."/>
            <person name="Shea T."/>
            <person name="Bowers K."/>
            <person name="McGinley-Smith S."/>
            <person name="Mohammad A.W."/>
            <person name="Gnirke A."/>
            <person name="Yurkov A.M."/>
            <person name="Nowrousian M."/>
            <person name="Sun S."/>
            <person name="Cuomo C.A."/>
            <person name="Heitman J."/>
        </authorList>
    </citation>
    <scope>NUCLEOTIDE SEQUENCE</scope>
    <source>
        <strain evidence="4">CBS 10737</strain>
    </source>
</reference>
<keyword evidence="5" id="KW-1185">Reference proteome</keyword>
<evidence type="ECO:0000256" key="1">
    <source>
        <dbReference type="SAM" id="Coils"/>
    </source>
</evidence>
<dbReference type="OrthoDB" id="72441at2759"/>
<feature type="region of interest" description="Disordered" evidence="2">
    <location>
        <begin position="173"/>
        <end position="231"/>
    </location>
</feature>
<dbReference type="Proteomes" id="UP000094020">
    <property type="component" value="Chromosome 5"/>
</dbReference>
<feature type="compositionally biased region" description="Polar residues" evidence="2">
    <location>
        <begin position="221"/>
        <end position="231"/>
    </location>
</feature>
<dbReference type="EMBL" id="CP144523">
    <property type="protein sequence ID" value="WWC70042.1"/>
    <property type="molecule type" value="Genomic_DNA"/>
</dbReference>
<evidence type="ECO:0008006" key="6">
    <source>
        <dbReference type="Google" id="ProtNLM"/>
    </source>
</evidence>
<evidence type="ECO:0000313" key="4">
    <source>
        <dbReference type="EMBL" id="WWC70042.1"/>
    </source>
</evidence>
<sequence length="396" mass="45786">MTTHQNGEGSRNRDMEISDSRGKVIKAPKEDIDAIQTSLTARRRMSLKSLLGNYKSQNAALKGENHLNPDDDGLIEDEEEIDSNEQDEYFDQTIRIDTIDLEAYQKSKGDPIDILRLDQEGIRKDIKNVEDELNIDLQKEYVWDVLFENQRGIYIFGKGYFSAGGLLPADPSAFTRPSDDMPSASSLGKKRSKSSAVNDTDPQPSSSGDEQSKKMDKKGNQRSNKTSYTLETFQPPLPDWEYVTPWMINMRTGTDELGWRYNAWFKKKGWSSHSGVLGWGGWVRRREWIRLRGVDIRKDHSQIKINEEERDKLERKGKTLEDILIHDDIEENVQDILVCMGKINLDRQRLELWERWLAHLKQNDDNDGNRKRLIDICEDEKAVSTVHLFLIACFLY</sequence>
<proteinExistence type="predicted"/>
<reference evidence="3" key="1">
    <citation type="submission" date="2013-07" db="EMBL/GenBank/DDBJ databases">
        <title>The Genome Sequence of Cryptococcus pinus CBS10737.</title>
        <authorList>
            <consortium name="The Broad Institute Genome Sequencing Platform"/>
            <person name="Cuomo C."/>
            <person name="Litvintseva A."/>
            <person name="Chen Y."/>
            <person name="Heitman J."/>
            <person name="Sun S."/>
            <person name="Springer D."/>
            <person name="Dromer F."/>
            <person name="Young S.K."/>
            <person name="Zeng Q."/>
            <person name="Gargeya S."/>
            <person name="Fitzgerald M."/>
            <person name="Abouelleil A."/>
            <person name="Alvarado L."/>
            <person name="Berlin A.M."/>
            <person name="Chapman S.B."/>
            <person name="Dewar J."/>
            <person name="Goldberg J."/>
            <person name="Griggs A."/>
            <person name="Gujja S."/>
            <person name="Hansen M."/>
            <person name="Howarth C."/>
            <person name="Imamovic A."/>
            <person name="Larimer J."/>
            <person name="McCowan C."/>
            <person name="Murphy C."/>
            <person name="Pearson M."/>
            <person name="Priest M."/>
            <person name="Roberts A."/>
            <person name="Saif S."/>
            <person name="Shea T."/>
            <person name="Sykes S."/>
            <person name="Wortman J."/>
            <person name="Nusbaum C."/>
            <person name="Birren B."/>
        </authorList>
    </citation>
    <scope>NUCLEOTIDE SEQUENCE [LARGE SCALE GENOMIC DNA]</scope>
    <source>
        <strain evidence="3">CBS 10737</strain>
    </source>
</reference>
<evidence type="ECO:0000313" key="5">
    <source>
        <dbReference type="Proteomes" id="UP000094020"/>
    </source>
</evidence>
<evidence type="ECO:0000313" key="3">
    <source>
        <dbReference type="EMBL" id="OCF49909.1"/>
    </source>
</evidence>
<reference evidence="4" key="2">
    <citation type="submission" date="2013-07" db="EMBL/GenBank/DDBJ databases">
        <authorList>
            <consortium name="The Broad Institute Genome Sequencing Platform"/>
            <person name="Cuomo C."/>
            <person name="Litvintseva A."/>
            <person name="Chen Y."/>
            <person name="Heitman J."/>
            <person name="Sun S."/>
            <person name="Springer D."/>
            <person name="Dromer F."/>
            <person name="Young S.K."/>
            <person name="Zeng Q."/>
            <person name="Gargeya S."/>
            <person name="Fitzgerald M."/>
            <person name="Abouelleil A."/>
            <person name="Alvarado L."/>
            <person name="Berlin A.M."/>
            <person name="Chapman S.B."/>
            <person name="Dewar J."/>
            <person name="Goldberg J."/>
            <person name="Griggs A."/>
            <person name="Gujja S."/>
            <person name="Hansen M."/>
            <person name="Howarth C."/>
            <person name="Imamovic A."/>
            <person name="Larimer J."/>
            <person name="McCowan C."/>
            <person name="Murphy C."/>
            <person name="Pearson M."/>
            <person name="Priest M."/>
            <person name="Roberts A."/>
            <person name="Saif S."/>
            <person name="Shea T."/>
            <person name="Sykes S."/>
            <person name="Wortman J."/>
            <person name="Nusbaum C."/>
            <person name="Birren B."/>
        </authorList>
    </citation>
    <scope>NUCLEOTIDE SEQUENCE</scope>
    <source>
        <strain evidence="4">CBS 10737</strain>
    </source>
</reference>
<dbReference type="AlphaFoldDB" id="A0A1B9I2Z3"/>
<evidence type="ECO:0000256" key="2">
    <source>
        <dbReference type="SAM" id="MobiDB-lite"/>
    </source>
</evidence>
<dbReference type="GeneID" id="30172809"/>
<gene>
    <name evidence="3" type="ORF">I206_04440</name>
    <name evidence="4" type="ORF">I206_103986</name>
</gene>
<dbReference type="STRING" id="1296096.A0A1B9I2Z3"/>
<feature type="compositionally biased region" description="Basic and acidic residues" evidence="2">
    <location>
        <begin position="10"/>
        <end position="29"/>
    </location>
</feature>
<dbReference type="RefSeq" id="XP_019011128.1">
    <property type="nucleotide sequence ID" value="XM_019156170.1"/>
</dbReference>
<feature type="compositionally biased region" description="Basic and acidic residues" evidence="2">
    <location>
        <begin position="210"/>
        <end position="219"/>
    </location>
</feature>
<name>A0A1B9I2Z3_9TREE</name>